<evidence type="ECO:0000313" key="2">
    <source>
        <dbReference type="EMBL" id="OGM20517.1"/>
    </source>
</evidence>
<dbReference type="EMBL" id="MGGE01000040">
    <property type="protein sequence ID" value="OGM20517.1"/>
    <property type="molecule type" value="Genomic_DNA"/>
</dbReference>
<dbReference type="Proteomes" id="UP000178419">
    <property type="component" value="Unassembled WGS sequence"/>
</dbReference>
<gene>
    <name evidence="2" type="ORF">A2714_03960</name>
</gene>
<reference evidence="2 3" key="1">
    <citation type="journal article" date="2016" name="Nat. Commun.">
        <title>Thousands of microbial genomes shed light on interconnected biogeochemical processes in an aquifer system.</title>
        <authorList>
            <person name="Anantharaman K."/>
            <person name="Brown C.T."/>
            <person name="Hug L.A."/>
            <person name="Sharon I."/>
            <person name="Castelle C.J."/>
            <person name="Probst A.J."/>
            <person name="Thomas B.C."/>
            <person name="Singh A."/>
            <person name="Wilkins M.J."/>
            <person name="Karaoz U."/>
            <person name="Brodie E.L."/>
            <person name="Williams K.H."/>
            <person name="Hubbard S.S."/>
            <person name="Banfield J.F."/>
        </authorList>
    </citation>
    <scope>NUCLEOTIDE SEQUENCE [LARGE SCALE GENOMIC DNA]</scope>
</reference>
<evidence type="ECO:0000313" key="3">
    <source>
        <dbReference type="Proteomes" id="UP000178419"/>
    </source>
</evidence>
<comment type="caution">
    <text evidence="2">The sequence shown here is derived from an EMBL/GenBank/DDBJ whole genome shotgun (WGS) entry which is preliminary data.</text>
</comment>
<organism evidence="2 3">
    <name type="scientific">Candidatus Woesebacteria bacterium RIFCSPHIGHO2_01_FULL_38_9</name>
    <dbReference type="NCBI Taxonomy" id="1802492"/>
    <lineage>
        <taxon>Bacteria</taxon>
        <taxon>Candidatus Woeseibacteriota</taxon>
    </lineage>
</organism>
<feature type="compositionally biased region" description="Basic and acidic residues" evidence="1">
    <location>
        <begin position="1"/>
        <end position="22"/>
    </location>
</feature>
<sequence>MAVEKLEGRAEQDPGSVEREPEQPLYGGWVTTPERAKRFSSATTNPLDPNRRTEELIPLTSKGGDAVPMGRPSRTEGPKAE</sequence>
<evidence type="ECO:0000256" key="1">
    <source>
        <dbReference type="SAM" id="MobiDB-lite"/>
    </source>
</evidence>
<accession>A0A1F7XZN0</accession>
<feature type="region of interest" description="Disordered" evidence="1">
    <location>
        <begin position="1"/>
        <end position="81"/>
    </location>
</feature>
<proteinExistence type="predicted"/>
<name>A0A1F7XZN0_9BACT</name>
<dbReference type="AlphaFoldDB" id="A0A1F7XZN0"/>
<protein>
    <submittedName>
        <fullName evidence="2">Uncharacterized protein</fullName>
    </submittedName>
</protein>